<reference evidence="1 2" key="1">
    <citation type="journal article" date="2014" name="Int. J. Syst. Evol. Microbiol.">
        <title>Description of Galbitalea soli gen. nov., sp. nov., and Frondihabitans sucicola sp. nov.</title>
        <authorList>
            <person name="Kim S.J."/>
            <person name="Lim J.M."/>
            <person name="Ahn J.H."/>
            <person name="Weon H.Y."/>
            <person name="Hamada M."/>
            <person name="Suzuki K."/>
            <person name="Ahn T.Y."/>
            <person name="Kwon S.W."/>
        </authorList>
    </citation>
    <scope>NUCLEOTIDE SEQUENCE [LARGE SCALE GENOMIC DNA]</scope>
    <source>
        <strain evidence="1 2">NBRC 108727</strain>
    </source>
</reference>
<dbReference type="EMBL" id="JAAGWZ010000001">
    <property type="protein sequence ID" value="NEM90797.1"/>
    <property type="molecule type" value="Genomic_DNA"/>
</dbReference>
<gene>
    <name evidence="1" type="ORF">G3T37_05450</name>
</gene>
<accession>A0A7C9TPJ1</accession>
<dbReference type="RefSeq" id="WP_163472406.1">
    <property type="nucleotide sequence ID" value="NZ_JAAGWZ010000001.1"/>
</dbReference>
<dbReference type="AlphaFoldDB" id="A0A7C9TPJ1"/>
<name>A0A7C9TPJ1_9MICO</name>
<sequence>MISRQLRSLHSAFLDADLPDWKPSISTIGGRPAVRVTVMAHPSFYYLEKNQWIRVDVRQGDGTRPPTTSAPTPFGISKRDDVHTICLLAVEESINWWRQRAFPLTPTDFRLREEDTTLASTEGASRERVQRLLHYVLRLGNTAADSSVRDIAARIILEQQRLIQRAGETPRSA</sequence>
<protein>
    <submittedName>
        <fullName evidence="1">Uncharacterized protein</fullName>
    </submittedName>
</protein>
<dbReference type="Proteomes" id="UP000479756">
    <property type="component" value="Unassembled WGS sequence"/>
</dbReference>
<keyword evidence="2" id="KW-1185">Reference proteome</keyword>
<evidence type="ECO:0000313" key="1">
    <source>
        <dbReference type="EMBL" id="NEM90797.1"/>
    </source>
</evidence>
<proteinExistence type="predicted"/>
<comment type="caution">
    <text evidence="1">The sequence shown here is derived from an EMBL/GenBank/DDBJ whole genome shotgun (WGS) entry which is preliminary data.</text>
</comment>
<evidence type="ECO:0000313" key="2">
    <source>
        <dbReference type="Proteomes" id="UP000479756"/>
    </source>
</evidence>
<organism evidence="1 2">
    <name type="scientific">Galbitalea soli</name>
    <dbReference type="NCBI Taxonomy" id="1268042"/>
    <lineage>
        <taxon>Bacteria</taxon>
        <taxon>Bacillati</taxon>
        <taxon>Actinomycetota</taxon>
        <taxon>Actinomycetes</taxon>
        <taxon>Micrococcales</taxon>
        <taxon>Microbacteriaceae</taxon>
        <taxon>Galbitalea</taxon>
    </lineage>
</organism>